<protein>
    <submittedName>
        <fullName evidence="2">Glycosyltransferase family protein</fullName>
    </submittedName>
</protein>
<dbReference type="PANTHER" id="PTHR11183">
    <property type="entry name" value="GLYCOGENIN SUBFAMILY MEMBER"/>
    <property type="match status" value="1"/>
</dbReference>
<gene>
    <name evidence="2" type="ORF">QTG54_000708</name>
</gene>
<dbReference type="EMBL" id="JATAAI010000001">
    <property type="protein sequence ID" value="KAK1748769.1"/>
    <property type="molecule type" value="Genomic_DNA"/>
</dbReference>
<dbReference type="AlphaFoldDB" id="A0AAD9DJT1"/>
<evidence type="ECO:0000313" key="3">
    <source>
        <dbReference type="Proteomes" id="UP001224775"/>
    </source>
</evidence>
<proteinExistence type="predicted"/>
<dbReference type="Proteomes" id="UP001224775">
    <property type="component" value="Unassembled WGS sequence"/>
</dbReference>
<sequence length="511" mass="58156">MAVSSDKQQQQKDQPKPPFQVHDKEKEAHKVPIPNKQPTPRIKKSRLKKAIGESYKNSFFWKVFEPEKIAPPNSSDDLPPEIAYVTTLTKCGGHRGSIDGAAVLLHSIRRNSYGWIPMQSQSLPWILIIIVAKVWRKRWKYRYKAYVIVDPQASPTIKDKHGDCARFMQSIGWTVLHRPPLVPLFEIPTAEASSGHSSASFDELVKAGYIARRPGEHPNKLRMLMYNDGCCGDTELLKLHTYGLVGHELAVHLDFDSLILRPMDDLFDVMLGKQKDDKVVESLSIAKLHNQNQLTSLVLLMRPSRETTTQSNHHHPRMGKQAGGFYGDATFQGIVPYYYEDVAPPGEHNELELDRCIYNQMADNPRKSTHKFPRPPHWILKSWDTAIRISVAMGGKIDSITTHFTFCNKPWDCSSGLPGTVALDTCLGLLSEWYGVRRELEDWWLLPRNEAGEATNDVSFSQRSFYWNQRTIDRVQQKRQGSLQPDVYKGYCDGIGESGYRNMMGPDGLKK</sequence>
<evidence type="ECO:0000256" key="1">
    <source>
        <dbReference type="SAM" id="MobiDB-lite"/>
    </source>
</evidence>
<dbReference type="InterPro" id="IPR050587">
    <property type="entry name" value="GNT1/Glycosyltrans_8"/>
</dbReference>
<accession>A0AAD9DJT1</accession>
<keyword evidence="3" id="KW-1185">Reference proteome</keyword>
<comment type="caution">
    <text evidence="2">The sequence shown here is derived from an EMBL/GenBank/DDBJ whole genome shotgun (WGS) entry which is preliminary data.</text>
</comment>
<reference evidence="2" key="1">
    <citation type="submission" date="2023-06" db="EMBL/GenBank/DDBJ databases">
        <title>Survivors Of The Sea: Transcriptome response of Skeletonema marinoi to long-term dormancy.</title>
        <authorList>
            <person name="Pinder M.I.M."/>
            <person name="Kourtchenko O."/>
            <person name="Robertson E.K."/>
            <person name="Larsson T."/>
            <person name="Maumus F."/>
            <person name="Osuna-Cruz C.M."/>
            <person name="Vancaester E."/>
            <person name="Stenow R."/>
            <person name="Vandepoele K."/>
            <person name="Ploug H."/>
            <person name="Bruchert V."/>
            <person name="Godhe A."/>
            <person name="Topel M."/>
        </authorList>
    </citation>
    <scope>NUCLEOTIDE SEQUENCE</scope>
    <source>
        <strain evidence="2">R05AC</strain>
    </source>
</reference>
<evidence type="ECO:0000313" key="2">
    <source>
        <dbReference type="EMBL" id="KAK1748769.1"/>
    </source>
</evidence>
<organism evidence="2 3">
    <name type="scientific">Skeletonema marinoi</name>
    <dbReference type="NCBI Taxonomy" id="267567"/>
    <lineage>
        <taxon>Eukaryota</taxon>
        <taxon>Sar</taxon>
        <taxon>Stramenopiles</taxon>
        <taxon>Ochrophyta</taxon>
        <taxon>Bacillariophyta</taxon>
        <taxon>Coscinodiscophyceae</taxon>
        <taxon>Thalassiosirophycidae</taxon>
        <taxon>Thalassiosirales</taxon>
        <taxon>Skeletonemataceae</taxon>
        <taxon>Skeletonema</taxon>
        <taxon>Skeletonema marinoi-dohrnii complex</taxon>
    </lineage>
</organism>
<dbReference type="InterPro" id="IPR029044">
    <property type="entry name" value="Nucleotide-diphossugar_trans"/>
</dbReference>
<feature type="region of interest" description="Disordered" evidence="1">
    <location>
        <begin position="1"/>
        <end position="46"/>
    </location>
</feature>
<name>A0AAD9DJT1_9STRA</name>
<dbReference type="Gene3D" id="3.90.550.10">
    <property type="entry name" value="Spore Coat Polysaccharide Biosynthesis Protein SpsA, Chain A"/>
    <property type="match status" value="1"/>
</dbReference>
<feature type="compositionally biased region" description="Basic and acidic residues" evidence="1">
    <location>
        <begin position="9"/>
        <end position="30"/>
    </location>
</feature>